<comment type="caution">
    <text evidence="1">The sequence shown here is derived from an EMBL/GenBank/DDBJ whole genome shotgun (WGS) entry which is preliminary data.</text>
</comment>
<evidence type="ECO:0000313" key="2">
    <source>
        <dbReference type="Proteomes" id="UP001519343"/>
    </source>
</evidence>
<keyword evidence="2" id="KW-1185">Reference proteome</keyword>
<organism evidence="1 2">
    <name type="scientific">Ammoniphilus resinae</name>
    <dbReference type="NCBI Taxonomy" id="861532"/>
    <lineage>
        <taxon>Bacteria</taxon>
        <taxon>Bacillati</taxon>
        <taxon>Bacillota</taxon>
        <taxon>Bacilli</taxon>
        <taxon>Bacillales</taxon>
        <taxon>Paenibacillaceae</taxon>
        <taxon>Aneurinibacillus group</taxon>
        <taxon>Ammoniphilus</taxon>
    </lineage>
</organism>
<proteinExistence type="predicted"/>
<reference evidence="1 2" key="1">
    <citation type="submission" date="2021-03" db="EMBL/GenBank/DDBJ databases">
        <title>Genomic Encyclopedia of Type Strains, Phase IV (KMG-IV): sequencing the most valuable type-strain genomes for metagenomic binning, comparative biology and taxonomic classification.</title>
        <authorList>
            <person name="Goeker M."/>
        </authorList>
    </citation>
    <scope>NUCLEOTIDE SEQUENCE [LARGE SCALE GENOMIC DNA]</scope>
    <source>
        <strain evidence="1 2">DSM 24738</strain>
    </source>
</reference>
<gene>
    <name evidence="1" type="ORF">J2Z37_004442</name>
</gene>
<protein>
    <submittedName>
        <fullName evidence="1">Uncharacterized protein</fullName>
    </submittedName>
</protein>
<evidence type="ECO:0000313" key="1">
    <source>
        <dbReference type="EMBL" id="MBP1934422.1"/>
    </source>
</evidence>
<dbReference type="Proteomes" id="UP001519343">
    <property type="component" value="Unassembled WGS sequence"/>
</dbReference>
<dbReference type="RefSeq" id="WP_280922252.1">
    <property type="nucleotide sequence ID" value="NZ_JAGGKT010000021.1"/>
</dbReference>
<dbReference type="EMBL" id="JAGGKT010000021">
    <property type="protein sequence ID" value="MBP1934422.1"/>
    <property type="molecule type" value="Genomic_DNA"/>
</dbReference>
<accession>A0ABS4GWE6</accession>
<name>A0ABS4GWE6_9BACL</name>
<sequence>MGWCSEKNGSTYPGTQIYCNQNDIPEEFILNGRKVKVACLLSYG</sequence>